<dbReference type="Proteomes" id="UP000507470">
    <property type="component" value="Unassembled WGS sequence"/>
</dbReference>
<dbReference type="AlphaFoldDB" id="A0A6J8CRX8"/>
<dbReference type="InterPro" id="IPR011044">
    <property type="entry name" value="Quino_amine_DH_bsu"/>
</dbReference>
<name>A0A6J8CRX8_MYTCO</name>
<proteinExistence type="predicted"/>
<evidence type="ECO:0008006" key="3">
    <source>
        <dbReference type="Google" id="ProtNLM"/>
    </source>
</evidence>
<organism evidence="1 2">
    <name type="scientific">Mytilus coruscus</name>
    <name type="common">Sea mussel</name>
    <dbReference type="NCBI Taxonomy" id="42192"/>
    <lineage>
        <taxon>Eukaryota</taxon>
        <taxon>Metazoa</taxon>
        <taxon>Spiralia</taxon>
        <taxon>Lophotrochozoa</taxon>
        <taxon>Mollusca</taxon>
        <taxon>Bivalvia</taxon>
        <taxon>Autobranchia</taxon>
        <taxon>Pteriomorphia</taxon>
        <taxon>Mytilida</taxon>
        <taxon>Mytiloidea</taxon>
        <taxon>Mytilidae</taxon>
        <taxon>Mytilinae</taxon>
        <taxon>Mytilus</taxon>
    </lineage>
</organism>
<keyword evidence="2" id="KW-1185">Reference proteome</keyword>
<evidence type="ECO:0000313" key="1">
    <source>
        <dbReference type="EMBL" id="CAC5397884.1"/>
    </source>
</evidence>
<accession>A0A6J8CRX8</accession>
<evidence type="ECO:0000313" key="2">
    <source>
        <dbReference type="Proteomes" id="UP000507470"/>
    </source>
</evidence>
<reference evidence="1 2" key="1">
    <citation type="submission" date="2020-06" db="EMBL/GenBank/DDBJ databases">
        <authorList>
            <person name="Li R."/>
            <person name="Bekaert M."/>
        </authorList>
    </citation>
    <scope>NUCLEOTIDE SEQUENCE [LARGE SCALE GENOMIC DNA]</scope>
    <source>
        <strain evidence="2">wild</strain>
    </source>
</reference>
<dbReference type="EMBL" id="CACVKT020005775">
    <property type="protein sequence ID" value="CAC5397884.1"/>
    <property type="molecule type" value="Genomic_DNA"/>
</dbReference>
<dbReference type="SUPFAM" id="SSF57845">
    <property type="entry name" value="B-box zinc-binding domain"/>
    <property type="match status" value="1"/>
</dbReference>
<protein>
    <recommendedName>
        <fullName evidence="3">Tripartite motif-containing protein 2</fullName>
    </recommendedName>
</protein>
<dbReference type="OrthoDB" id="10416610at2759"/>
<gene>
    <name evidence="1" type="ORF">MCOR_32292</name>
</gene>
<sequence>MHPHVVDGDTFIQGYRNVITQKAVCSYRFTDTSPVHSSKVIEAYCFDHLQLCCVLCVTYQHRQCKDVQAIEDITRKKDDSCSFESNLTEIQSSTEKLLQTQKDEKTTLKKSFSSIESIVIDSVNSAKSQLDNQTIALCCRFKSSSGSPPYHLIIVDASTGTVINECKIPDGTKGLTYDTLNKTLYISSSYIYSARCDQQIMQARHITHNGTQYYRGICMKDNYLYVNVGTEIKKMNLNQNNGLQAAFSINSSNKNPSGFNALTIDYKNGRLIHASENSNVASTSLDEKEIFSDYMTGTTSVVVNSNGFIFAGHKLGYVRLISEDGKQETTLLGKCDKIKELRDIWLDKSENTLFICGNEYVELYDVTY</sequence>
<dbReference type="SUPFAM" id="SSF50969">
    <property type="entry name" value="YVTN repeat-like/Quinoprotein amine dehydrogenase"/>
    <property type="match status" value="1"/>
</dbReference>